<reference evidence="2" key="1">
    <citation type="journal article" date="2020" name="Fungal Divers.">
        <title>Resolving the Mortierellaceae phylogeny through synthesis of multi-gene phylogenetics and phylogenomics.</title>
        <authorList>
            <person name="Vandepol N."/>
            <person name="Liber J."/>
            <person name="Desiro A."/>
            <person name="Na H."/>
            <person name="Kennedy M."/>
            <person name="Barry K."/>
            <person name="Grigoriev I.V."/>
            <person name="Miller A.N."/>
            <person name="O'Donnell K."/>
            <person name="Stajich J.E."/>
            <person name="Bonito G."/>
        </authorList>
    </citation>
    <scope>NUCLEOTIDE SEQUENCE</scope>
    <source>
        <strain evidence="2">NRRL 2769</strain>
    </source>
</reference>
<keyword evidence="1" id="KW-1133">Transmembrane helix</keyword>
<dbReference type="Proteomes" id="UP000703661">
    <property type="component" value="Unassembled WGS sequence"/>
</dbReference>
<keyword evidence="1" id="KW-0812">Transmembrane</keyword>
<evidence type="ECO:0000256" key="1">
    <source>
        <dbReference type="SAM" id="Phobius"/>
    </source>
</evidence>
<keyword evidence="3" id="KW-1185">Reference proteome</keyword>
<protein>
    <submittedName>
        <fullName evidence="2">Uncharacterized protein</fullName>
    </submittedName>
</protein>
<evidence type="ECO:0000313" key="3">
    <source>
        <dbReference type="Proteomes" id="UP000703661"/>
    </source>
</evidence>
<sequence length="152" mass="16458">MYAFGALGMSWCEMVAYSGQVLPVGVNLARVGHKKGRLVVVQPNNEDPKSSSKWVVFLWAFAGLLYGAIVAGLYVGSVYVILLLLVVCSYILRKGGFHGLFSLGRYYILQTYVIGGVIAAIAIVIYMAAHKFNMLTSNDTSHLGSLRPPVVA</sequence>
<comment type="caution">
    <text evidence="2">The sequence shown here is derived from an EMBL/GenBank/DDBJ whole genome shotgun (WGS) entry which is preliminary data.</text>
</comment>
<dbReference type="EMBL" id="JAAAID010002751">
    <property type="protein sequence ID" value="KAG0004628.1"/>
    <property type="molecule type" value="Genomic_DNA"/>
</dbReference>
<proteinExistence type="predicted"/>
<feature type="transmembrane region" description="Helical" evidence="1">
    <location>
        <begin position="54"/>
        <end position="87"/>
    </location>
</feature>
<accession>A0A9P6SUK7</accession>
<feature type="transmembrane region" description="Helical" evidence="1">
    <location>
        <begin position="107"/>
        <end position="129"/>
    </location>
</feature>
<gene>
    <name evidence="2" type="ORF">BGZ80_005590</name>
</gene>
<name>A0A9P6SUK7_9FUNG</name>
<keyword evidence="1" id="KW-0472">Membrane</keyword>
<organism evidence="2 3">
    <name type="scientific">Entomortierella chlamydospora</name>
    <dbReference type="NCBI Taxonomy" id="101097"/>
    <lineage>
        <taxon>Eukaryota</taxon>
        <taxon>Fungi</taxon>
        <taxon>Fungi incertae sedis</taxon>
        <taxon>Mucoromycota</taxon>
        <taxon>Mortierellomycotina</taxon>
        <taxon>Mortierellomycetes</taxon>
        <taxon>Mortierellales</taxon>
        <taxon>Mortierellaceae</taxon>
        <taxon>Entomortierella</taxon>
    </lineage>
</organism>
<dbReference type="AlphaFoldDB" id="A0A9P6SUK7"/>
<evidence type="ECO:0000313" key="2">
    <source>
        <dbReference type="EMBL" id="KAG0004628.1"/>
    </source>
</evidence>